<dbReference type="CDD" id="cd14014">
    <property type="entry name" value="STKc_PknB_like"/>
    <property type="match status" value="1"/>
</dbReference>
<dbReference type="PANTHER" id="PTHR43289:SF6">
    <property type="entry name" value="SERINE_THREONINE-PROTEIN KINASE NEKL-3"/>
    <property type="match status" value="1"/>
</dbReference>
<keyword evidence="3 7" id="KW-0418">Kinase</keyword>
<feature type="binding site" evidence="5">
    <location>
        <position position="71"/>
    </location>
    <ligand>
        <name>ATP</name>
        <dbReference type="ChEBI" id="CHEBI:30616"/>
    </ligand>
</feature>
<reference evidence="7 8" key="1">
    <citation type="submission" date="2023-07" db="EMBL/GenBank/DDBJ databases">
        <title>Genomic Encyclopedia of Type Strains, Phase IV (KMG-IV): sequencing the most valuable type-strain genomes for metagenomic binning, comparative biology and taxonomic classification.</title>
        <authorList>
            <person name="Goeker M."/>
        </authorList>
    </citation>
    <scope>NUCLEOTIDE SEQUENCE [LARGE SCALE GENOMIC DNA]</scope>
    <source>
        <strain evidence="7 8">DSM 15561</strain>
    </source>
</reference>
<dbReference type="EMBL" id="JAUSVR010000001">
    <property type="protein sequence ID" value="MDQ0509456.1"/>
    <property type="molecule type" value="Genomic_DNA"/>
</dbReference>
<dbReference type="InterPro" id="IPR000719">
    <property type="entry name" value="Prot_kinase_dom"/>
</dbReference>
<dbReference type="SMART" id="SM00220">
    <property type="entry name" value="S_TKc"/>
    <property type="match status" value="1"/>
</dbReference>
<keyword evidence="7" id="KW-0723">Serine/threonine-protein kinase</keyword>
<keyword evidence="4 5" id="KW-0067">ATP-binding</keyword>
<dbReference type="PROSITE" id="PS00107">
    <property type="entry name" value="PROTEIN_KINASE_ATP"/>
    <property type="match status" value="1"/>
</dbReference>
<keyword evidence="2 5" id="KW-0547">Nucleotide-binding</keyword>
<dbReference type="InterPro" id="IPR017441">
    <property type="entry name" value="Protein_kinase_ATP_BS"/>
</dbReference>
<sequence length="320" mass="34851">MSRAVPPHHVPGRVSRDAATPSLLPHYLGARLKDRYELIQVIGRGGMSTVYHAVDHIRLRGRASQPHVAVKVASMPPPYDHAAHELIHREAQRMQRLVHPNIVRVFDSDHQDDTHFLVMELLTGRTLATVLPEGAGKGLDWPQARRVVEGVAAALGHAHRNGVIHTDLKPGNVFIGGDGTVKVLDFGLAQSTGGGDAHQPDATIRYLDFVGGLTPSFASPERLAGAAPTPGCDLFAFGLLIYMVLCGAHPFQRRNAEEARKMGLQPLRPPGLALHRWRALRALMDFDPAARPASVDAFMTRFLAPRFGPRALLDVMRTGG</sequence>
<gene>
    <name evidence="7" type="ORF">QOZ99_000333</name>
</gene>
<dbReference type="RefSeq" id="WP_306888141.1">
    <property type="nucleotide sequence ID" value="NZ_JAUSVR010000001.1"/>
</dbReference>
<dbReference type="PROSITE" id="PS50011">
    <property type="entry name" value="PROTEIN_KINASE_DOM"/>
    <property type="match status" value="1"/>
</dbReference>
<evidence type="ECO:0000259" key="6">
    <source>
        <dbReference type="PROSITE" id="PS50011"/>
    </source>
</evidence>
<dbReference type="InterPro" id="IPR008271">
    <property type="entry name" value="Ser/Thr_kinase_AS"/>
</dbReference>
<evidence type="ECO:0000256" key="1">
    <source>
        <dbReference type="ARBA" id="ARBA00022679"/>
    </source>
</evidence>
<dbReference type="Gene3D" id="3.30.200.20">
    <property type="entry name" value="Phosphorylase Kinase, domain 1"/>
    <property type="match status" value="1"/>
</dbReference>
<evidence type="ECO:0000313" key="8">
    <source>
        <dbReference type="Proteomes" id="UP001235094"/>
    </source>
</evidence>
<dbReference type="GO" id="GO:0004674">
    <property type="term" value="F:protein serine/threonine kinase activity"/>
    <property type="evidence" value="ECO:0007669"/>
    <property type="project" value="UniProtKB-KW"/>
</dbReference>
<evidence type="ECO:0000256" key="5">
    <source>
        <dbReference type="PROSITE-ProRule" id="PRU10141"/>
    </source>
</evidence>
<dbReference type="PANTHER" id="PTHR43289">
    <property type="entry name" value="MITOGEN-ACTIVATED PROTEIN KINASE KINASE KINASE 20-RELATED"/>
    <property type="match status" value="1"/>
</dbReference>
<proteinExistence type="predicted"/>
<accession>A0ABU0LL78</accession>
<organism evidence="7 8">
    <name type="scientific">Ancylobacter amanitiformis</name>
    <dbReference type="NCBI Taxonomy" id="217069"/>
    <lineage>
        <taxon>Bacteria</taxon>
        <taxon>Pseudomonadati</taxon>
        <taxon>Pseudomonadota</taxon>
        <taxon>Alphaproteobacteria</taxon>
        <taxon>Hyphomicrobiales</taxon>
        <taxon>Xanthobacteraceae</taxon>
        <taxon>Ancylobacter</taxon>
    </lineage>
</organism>
<comment type="caution">
    <text evidence="7">The sequence shown here is derived from an EMBL/GenBank/DDBJ whole genome shotgun (WGS) entry which is preliminary data.</text>
</comment>
<evidence type="ECO:0000256" key="4">
    <source>
        <dbReference type="ARBA" id="ARBA00022840"/>
    </source>
</evidence>
<dbReference type="InterPro" id="IPR011009">
    <property type="entry name" value="Kinase-like_dom_sf"/>
</dbReference>
<dbReference type="SUPFAM" id="SSF56112">
    <property type="entry name" value="Protein kinase-like (PK-like)"/>
    <property type="match status" value="1"/>
</dbReference>
<evidence type="ECO:0000313" key="7">
    <source>
        <dbReference type="EMBL" id="MDQ0509456.1"/>
    </source>
</evidence>
<dbReference type="Gene3D" id="1.10.510.10">
    <property type="entry name" value="Transferase(Phosphotransferase) domain 1"/>
    <property type="match status" value="1"/>
</dbReference>
<feature type="domain" description="Protein kinase" evidence="6">
    <location>
        <begin position="36"/>
        <end position="303"/>
    </location>
</feature>
<dbReference type="Pfam" id="PF00069">
    <property type="entry name" value="Pkinase"/>
    <property type="match status" value="1"/>
</dbReference>
<evidence type="ECO:0000256" key="3">
    <source>
        <dbReference type="ARBA" id="ARBA00022777"/>
    </source>
</evidence>
<name>A0ABU0LL78_9HYPH</name>
<protein>
    <submittedName>
        <fullName evidence="7">Serine/threonine protein kinase</fullName>
    </submittedName>
</protein>
<evidence type="ECO:0000256" key="2">
    <source>
        <dbReference type="ARBA" id="ARBA00022741"/>
    </source>
</evidence>
<dbReference type="Proteomes" id="UP001235094">
    <property type="component" value="Unassembled WGS sequence"/>
</dbReference>
<keyword evidence="8" id="KW-1185">Reference proteome</keyword>
<dbReference type="PROSITE" id="PS00108">
    <property type="entry name" value="PROTEIN_KINASE_ST"/>
    <property type="match status" value="1"/>
</dbReference>
<keyword evidence="1" id="KW-0808">Transferase</keyword>